<dbReference type="Proteomes" id="UP000828251">
    <property type="component" value="Unassembled WGS sequence"/>
</dbReference>
<keyword evidence="1" id="KW-0472">Membrane</keyword>
<organism evidence="2 3">
    <name type="scientific">Gossypium stocksii</name>
    <dbReference type="NCBI Taxonomy" id="47602"/>
    <lineage>
        <taxon>Eukaryota</taxon>
        <taxon>Viridiplantae</taxon>
        <taxon>Streptophyta</taxon>
        <taxon>Embryophyta</taxon>
        <taxon>Tracheophyta</taxon>
        <taxon>Spermatophyta</taxon>
        <taxon>Magnoliopsida</taxon>
        <taxon>eudicotyledons</taxon>
        <taxon>Gunneridae</taxon>
        <taxon>Pentapetalae</taxon>
        <taxon>rosids</taxon>
        <taxon>malvids</taxon>
        <taxon>Malvales</taxon>
        <taxon>Malvaceae</taxon>
        <taxon>Malvoideae</taxon>
        <taxon>Gossypium</taxon>
    </lineage>
</organism>
<feature type="transmembrane region" description="Helical" evidence="1">
    <location>
        <begin position="40"/>
        <end position="63"/>
    </location>
</feature>
<comment type="caution">
    <text evidence="2">The sequence shown here is derived from an EMBL/GenBank/DDBJ whole genome shotgun (WGS) entry which is preliminary data.</text>
</comment>
<dbReference type="AlphaFoldDB" id="A0A9D3V3B5"/>
<protein>
    <submittedName>
        <fullName evidence="2">Uncharacterized protein</fullName>
    </submittedName>
</protein>
<keyword evidence="3" id="KW-1185">Reference proteome</keyword>
<keyword evidence="1" id="KW-0812">Transmembrane</keyword>
<name>A0A9D3V3B5_9ROSI</name>
<evidence type="ECO:0000256" key="1">
    <source>
        <dbReference type="SAM" id="Phobius"/>
    </source>
</evidence>
<sequence length="100" mass="10817">MQAAECSRDLDALLENGHLNAGFVFLNSLSEGLKLSLPKLVIMLILCPVNLLTGAYVVADVAVTKVANSQDGARYTVVAAYLAIRIHSLAVLFWRSKETL</sequence>
<proteinExistence type="predicted"/>
<evidence type="ECO:0000313" key="2">
    <source>
        <dbReference type="EMBL" id="KAH1067426.1"/>
    </source>
</evidence>
<evidence type="ECO:0000313" key="3">
    <source>
        <dbReference type="Proteomes" id="UP000828251"/>
    </source>
</evidence>
<keyword evidence="1" id="KW-1133">Transmembrane helix</keyword>
<feature type="transmembrane region" description="Helical" evidence="1">
    <location>
        <begin position="75"/>
        <end position="94"/>
    </location>
</feature>
<reference evidence="2 3" key="1">
    <citation type="journal article" date="2021" name="Plant Biotechnol. J.">
        <title>Multi-omics assisted identification of the key and species-specific regulatory components of drought-tolerant mechanisms in Gossypium stocksii.</title>
        <authorList>
            <person name="Yu D."/>
            <person name="Ke L."/>
            <person name="Zhang D."/>
            <person name="Wu Y."/>
            <person name="Sun Y."/>
            <person name="Mei J."/>
            <person name="Sun J."/>
            <person name="Sun Y."/>
        </authorList>
    </citation>
    <scope>NUCLEOTIDE SEQUENCE [LARGE SCALE GENOMIC DNA]</scope>
    <source>
        <strain evidence="3">cv. E1</strain>
        <tissue evidence="2">Leaf</tissue>
    </source>
</reference>
<accession>A0A9D3V3B5</accession>
<dbReference type="EMBL" id="JAIQCV010000009">
    <property type="protein sequence ID" value="KAH1067426.1"/>
    <property type="molecule type" value="Genomic_DNA"/>
</dbReference>
<gene>
    <name evidence="2" type="ORF">J1N35_032413</name>
</gene>